<accession>A0A8T2TEB1</accession>
<feature type="transmembrane region" description="Helical" evidence="4">
    <location>
        <begin position="322"/>
        <end position="342"/>
    </location>
</feature>
<dbReference type="OrthoDB" id="2013981at2759"/>
<evidence type="ECO:0000313" key="7">
    <source>
        <dbReference type="Proteomes" id="UP000825935"/>
    </source>
</evidence>
<keyword evidence="4" id="KW-0472">Membrane</keyword>
<evidence type="ECO:0000256" key="4">
    <source>
        <dbReference type="SAM" id="Phobius"/>
    </source>
</evidence>
<protein>
    <recommendedName>
        <fullName evidence="5">Septum formation inhibitor MinC C-terminal domain-containing protein</fullName>
    </recommendedName>
</protein>
<dbReference type="GO" id="GO:0000902">
    <property type="term" value="P:cell morphogenesis"/>
    <property type="evidence" value="ECO:0007669"/>
    <property type="project" value="InterPro"/>
</dbReference>
<keyword evidence="4" id="KW-0812">Transmembrane</keyword>
<evidence type="ECO:0000256" key="2">
    <source>
        <dbReference type="ARBA" id="ARBA00023210"/>
    </source>
</evidence>
<dbReference type="Pfam" id="PF03775">
    <property type="entry name" value="MinC_C"/>
    <property type="match status" value="1"/>
</dbReference>
<dbReference type="AlphaFoldDB" id="A0A8T2TEB1"/>
<evidence type="ECO:0000256" key="1">
    <source>
        <dbReference type="ARBA" id="ARBA00022618"/>
    </source>
</evidence>
<name>A0A8T2TEB1_CERRI</name>
<keyword evidence="1" id="KW-0132">Cell division</keyword>
<organism evidence="6 7">
    <name type="scientific">Ceratopteris richardii</name>
    <name type="common">Triangle waterfern</name>
    <dbReference type="NCBI Taxonomy" id="49495"/>
    <lineage>
        <taxon>Eukaryota</taxon>
        <taxon>Viridiplantae</taxon>
        <taxon>Streptophyta</taxon>
        <taxon>Embryophyta</taxon>
        <taxon>Tracheophyta</taxon>
        <taxon>Polypodiopsida</taxon>
        <taxon>Polypodiidae</taxon>
        <taxon>Polypodiales</taxon>
        <taxon>Pteridineae</taxon>
        <taxon>Pteridaceae</taxon>
        <taxon>Parkerioideae</taxon>
        <taxon>Ceratopteris</taxon>
    </lineage>
</organism>
<reference evidence="6" key="1">
    <citation type="submission" date="2021-08" db="EMBL/GenBank/DDBJ databases">
        <title>WGS assembly of Ceratopteris richardii.</title>
        <authorList>
            <person name="Marchant D.B."/>
            <person name="Chen G."/>
            <person name="Jenkins J."/>
            <person name="Shu S."/>
            <person name="Leebens-Mack J."/>
            <person name="Grimwood J."/>
            <person name="Schmutz J."/>
            <person name="Soltis P."/>
            <person name="Soltis D."/>
            <person name="Chen Z.-H."/>
        </authorList>
    </citation>
    <scope>NUCLEOTIDE SEQUENCE</scope>
    <source>
        <strain evidence="6">Whitten #5841</strain>
        <tissue evidence="6">Leaf</tissue>
    </source>
</reference>
<proteinExistence type="predicted"/>
<dbReference type="Proteomes" id="UP000825935">
    <property type="component" value="Chromosome 14"/>
</dbReference>
<dbReference type="InterPro" id="IPR036145">
    <property type="entry name" value="MinC_C_sf"/>
</dbReference>
<evidence type="ECO:0000256" key="3">
    <source>
        <dbReference type="ARBA" id="ARBA00023306"/>
    </source>
</evidence>
<keyword evidence="7" id="KW-1185">Reference proteome</keyword>
<feature type="transmembrane region" description="Helical" evidence="4">
    <location>
        <begin position="286"/>
        <end position="310"/>
    </location>
</feature>
<dbReference type="GO" id="GO:0051726">
    <property type="term" value="P:regulation of cell cycle"/>
    <property type="evidence" value="ECO:0007669"/>
    <property type="project" value="InterPro"/>
</dbReference>
<dbReference type="PANTHER" id="PTHR34108:SF1">
    <property type="entry name" value="SEPTUM SITE-DETERMINING PROTEIN MINC"/>
    <property type="match status" value="1"/>
</dbReference>
<sequence>MVGSAHIMASRIVCSVQGYVHGPECFCRRAAPVNARMSTCSPPSLSIRATFASHYAKPISASLGEGSKLHRCYWFRSSMHGFDGFLGRASSAATGVSTCTAPRMGRSAAIASRLAIRAQAHGAASESNSMSFSLSKTSSLPSIVISRNILPGESVVFDGVVVVKGDVSSGAAVHASNDIIVFGKLEGEAHAGKNGDSNAMISAWNLRCTSLSIAGHHAEASLLDKDHIYQSAYLSGCEVRVLDASARDLKCSSSNDADCRNDRASNSGFISLLAKDWRSMRKPSKIAVFTGAYISIVGVALLLFPVSLFGLFFDPTRSVKEWIRVAAVLAVVFGVYYIGTAWGDAKGYNGATSFYVSTIVGRVFIFLSFWWLAATCVGGLPLFAIGLVNLIGALTMFNSLSNEELRQSGA</sequence>
<evidence type="ECO:0000259" key="5">
    <source>
        <dbReference type="Pfam" id="PF03775"/>
    </source>
</evidence>
<dbReference type="PANTHER" id="PTHR34108">
    <property type="entry name" value="SEPTUM SITE-DETERMINING PROTEIN MINC"/>
    <property type="match status" value="1"/>
</dbReference>
<dbReference type="InterPro" id="IPR013033">
    <property type="entry name" value="MinC"/>
</dbReference>
<dbReference type="InterPro" id="IPR016098">
    <property type="entry name" value="CAP/MinC_C"/>
</dbReference>
<keyword evidence="3" id="KW-0131">Cell cycle</keyword>
<dbReference type="Gene3D" id="2.160.20.70">
    <property type="match status" value="1"/>
</dbReference>
<keyword evidence="2" id="KW-0717">Septation</keyword>
<feature type="transmembrane region" description="Helical" evidence="4">
    <location>
        <begin position="354"/>
        <end position="373"/>
    </location>
</feature>
<dbReference type="EMBL" id="CM035419">
    <property type="protein sequence ID" value="KAH7416053.1"/>
    <property type="molecule type" value="Genomic_DNA"/>
</dbReference>
<feature type="transmembrane region" description="Helical" evidence="4">
    <location>
        <begin position="379"/>
        <end position="397"/>
    </location>
</feature>
<dbReference type="InterPro" id="IPR005526">
    <property type="entry name" value="Septum_form_inhib_MinC_C"/>
</dbReference>
<evidence type="ECO:0000313" key="6">
    <source>
        <dbReference type="EMBL" id="KAH7416053.1"/>
    </source>
</evidence>
<comment type="caution">
    <text evidence="6">The sequence shown here is derived from an EMBL/GenBank/DDBJ whole genome shotgun (WGS) entry which is preliminary data.</text>
</comment>
<dbReference type="SUPFAM" id="SSF63848">
    <property type="entry name" value="Cell-division inhibitor MinC, C-terminal domain"/>
    <property type="match status" value="1"/>
</dbReference>
<dbReference type="GO" id="GO:0051301">
    <property type="term" value="P:cell division"/>
    <property type="evidence" value="ECO:0007669"/>
    <property type="project" value="UniProtKB-KW"/>
</dbReference>
<gene>
    <name evidence="6" type="ORF">KP509_14G073000</name>
</gene>
<dbReference type="OMA" id="LCAANTW"/>
<keyword evidence="4" id="KW-1133">Transmembrane helix</keyword>
<feature type="domain" description="Septum formation inhibitor MinC C-terminal" evidence="5">
    <location>
        <begin position="145"/>
        <end position="221"/>
    </location>
</feature>